<comment type="function">
    <text evidence="7">Thiol-specific peroxidase that catalyzes the reduction of hydrogen peroxide and organic hydroperoxides to water and alcohols, respectively. Plays a role in cell protection against oxidative stress by detoxifying peroxides.</text>
</comment>
<evidence type="ECO:0000256" key="5">
    <source>
        <dbReference type="ARBA" id="ARBA00023284"/>
    </source>
</evidence>
<dbReference type="STRING" id="58919.A0A316Z3V3"/>
<dbReference type="EMBL" id="KZ819303">
    <property type="protein sequence ID" value="PWN95592.1"/>
    <property type="molecule type" value="Genomic_DNA"/>
</dbReference>
<keyword evidence="4 7" id="KW-0560">Oxidoreductase</keyword>
<dbReference type="Pfam" id="PF08534">
    <property type="entry name" value="Redoxin"/>
    <property type="match status" value="1"/>
</dbReference>
<reference evidence="9 10" key="1">
    <citation type="journal article" date="2018" name="Mol. Biol. Evol.">
        <title>Broad Genomic Sampling Reveals a Smut Pathogenic Ancestry of the Fungal Clade Ustilaginomycotina.</title>
        <authorList>
            <person name="Kijpornyongpan T."/>
            <person name="Mondo S.J."/>
            <person name="Barry K."/>
            <person name="Sandor L."/>
            <person name="Lee J."/>
            <person name="Lipzen A."/>
            <person name="Pangilinan J."/>
            <person name="LaButti K."/>
            <person name="Hainaut M."/>
            <person name="Henrissat B."/>
            <person name="Grigoriev I.V."/>
            <person name="Spatafora J.W."/>
            <person name="Aime M.C."/>
        </authorList>
    </citation>
    <scope>NUCLEOTIDE SEQUENCE [LARGE SCALE GENOMIC DNA]</scope>
    <source>
        <strain evidence="9 10">MCA 4186</strain>
    </source>
</reference>
<dbReference type="InterPro" id="IPR013740">
    <property type="entry name" value="Redoxin"/>
</dbReference>
<dbReference type="Gene3D" id="3.40.30.10">
    <property type="entry name" value="Glutaredoxin"/>
    <property type="match status" value="1"/>
</dbReference>
<dbReference type="PANTHER" id="PTHR10430">
    <property type="entry name" value="PEROXIREDOXIN"/>
    <property type="match status" value="1"/>
</dbReference>
<dbReference type="OrthoDB" id="195498at2759"/>
<evidence type="ECO:0000256" key="3">
    <source>
        <dbReference type="ARBA" id="ARBA00022862"/>
    </source>
</evidence>
<dbReference type="InterPro" id="IPR036249">
    <property type="entry name" value="Thioredoxin-like_sf"/>
</dbReference>
<proteinExistence type="inferred from homology"/>
<gene>
    <name evidence="9" type="ORF">FA09DRAFT_331915</name>
</gene>
<evidence type="ECO:0000256" key="7">
    <source>
        <dbReference type="RuleBase" id="RU366011"/>
    </source>
</evidence>
<dbReference type="GeneID" id="37270778"/>
<comment type="similarity">
    <text evidence="1 7">Belongs to the peroxiredoxin family. Prx5 subfamily.</text>
</comment>
<dbReference type="AlphaFoldDB" id="A0A316Z3V3"/>
<dbReference type="GO" id="GO:0005739">
    <property type="term" value="C:mitochondrion"/>
    <property type="evidence" value="ECO:0007669"/>
    <property type="project" value="TreeGrafter"/>
</dbReference>
<evidence type="ECO:0000259" key="8">
    <source>
        <dbReference type="PROSITE" id="PS51352"/>
    </source>
</evidence>
<name>A0A316Z3V3_9BASI</name>
<keyword evidence="10" id="KW-1185">Reference proteome</keyword>
<keyword evidence="5 7" id="KW-0676">Redox-active center</keyword>
<dbReference type="GO" id="GO:0005777">
    <property type="term" value="C:peroxisome"/>
    <property type="evidence" value="ECO:0007669"/>
    <property type="project" value="TreeGrafter"/>
</dbReference>
<evidence type="ECO:0000313" key="9">
    <source>
        <dbReference type="EMBL" id="PWN95592.1"/>
    </source>
</evidence>
<accession>A0A316Z3V3</accession>
<evidence type="ECO:0000256" key="6">
    <source>
        <dbReference type="PIRSR" id="PIRSR637944-1"/>
    </source>
</evidence>
<dbReference type="PANTHER" id="PTHR10430:SF16">
    <property type="entry name" value="PEROXIREDOXIN-5, MITOCHONDRIAL"/>
    <property type="match status" value="1"/>
</dbReference>
<dbReference type="RefSeq" id="XP_025595871.1">
    <property type="nucleotide sequence ID" value="XM_025743234.1"/>
</dbReference>
<dbReference type="SUPFAM" id="SSF52833">
    <property type="entry name" value="Thioredoxin-like"/>
    <property type="match status" value="1"/>
</dbReference>
<evidence type="ECO:0000313" key="10">
    <source>
        <dbReference type="Proteomes" id="UP000245946"/>
    </source>
</evidence>
<evidence type="ECO:0000256" key="4">
    <source>
        <dbReference type="ARBA" id="ARBA00023002"/>
    </source>
</evidence>
<dbReference type="GO" id="GO:0045454">
    <property type="term" value="P:cell redox homeostasis"/>
    <property type="evidence" value="ECO:0007669"/>
    <property type="project" value="TreeGrafter"/>
</dbReference>
<dbReference type="CDD" id="cd03013">
    <property type="entry name" value="PRX5_like"/>
    <property type="match status" value="1"/>
</dbReference>
<dbReference type="InterPro" id="IPR013766">
    <property type="entry name" value="Thioredoxin_domain"/>
</dbReference>
<dbReference type="GO" id="GO:0042744">
    <property type="term" value="P:hydrogen peroxide catabolic process"/>
    <property type="evidence" value="ECO:0007669"/>
    <property type="project" value="TreeGrafter"/>
</dbReference>
<dbReference type="Proteomes" id="UP000245946">
    <property type="component" value="Unassembled WGS sequence"/>
</dbReference>
<feature type="active site" description="Cysteine sulfenic acid (-SOH) intermediate" evidence="6">
    <location>
        <position position="57"/>
    </location>
</feature>
<keyword evidence="3 7" id="KW-0049">Antioxidant</keyword>
<dbReference type="PROSITE" id="PS51352">
    <property type="entry name" value="THIOREDOXIN_2"/>
    <property type="match status" value="1"/>
</dbReference>
<dbReference type="GO" id="GO:0008379">
    <property type="term" value="F:thioredoxin peroxidase activity"/>
    <property type="evidence" value="ECO:0007669"/>
    <property type="project" value="InterPro"/>
</dbReference>
<organism evidence="9 10">
    <name type="scientific">Tilletiopsis washingtonensis</name>
    <dbReference type="NCBI Taxonomy" id="58919"/>
    <lineage>
        <taxon>Eukaryota</taxon>
        <taxon>Fungi</taxon>
        <taxon>Dikarya</taxon>
        <taxon>Basidiomycota</taxon>
        <taxon>Ustilaginomycotina</taxon>
        <taxon>Exobasidiomycetes</taxon>
        <taxon>Entylomatales</taxon>
        <taxon>Entylomatales incertae sedis</taxon>
        <taxon>Tilletiopsis</taxon>
    </lineage>
</organism>
<evidence type="ECO:0000256" key="1">
    <source>
        <dbReference type="ARBA" id="ARBA00010505"/>
    </source>
</evidence>
<dbReference type="GO" id="GO:0034599">
    <property type="term" value="P:cellular response to oxidative stress"/>
    <property type="evidence" value="ECO:0007669"/>
    <property type="project" value="InterPro"/>
</dbReference>
<sequence length="168" mass="17836">MSVGQKIPDTKMMEVEWDDSLVDSGACGKPSAFQTHEKWAGKKVVVIAVPGAFTPTCHANHIPDFVKQANDFASKGYEVYVIAANDPFTMSGWRTALGAKGELHFASDIDIAFSKALGSTADLSAMGFGMRTGRYAAVIDDLVLKSFDAESSPGEVNVSSAKSVLGKL</sequence>
<keyword evidence="2 7" id="KW-0575">Peroxidase</keyword>
<dbReference type="InterPro" id="IPR037944">
    <property type="entry name" value="PRX5-like"/>
</dbReference>
<evidence type="ECO:0000256" key="2">
    <source>
        <dbReference type="ARBA" id="ARBA00022559"/>
    </source>
</evidence>
<protein>
    <submittedName>
        <fullName evidence="9">Redoxin</fullName>
    </submittedName>
</protein>
<feature type="domain" description="Thioredoxin" evidence="8">
    <location>
        <begin position="1"/>
        <end position="168"/>
    </location>
</feature>